<keyword evidence="2" id="KW-0813">Transport</keyword>
<dbReference type="PANTHER" id="PTHR48041:SF91">
    <property type="entry name" value="ABC TRANSPORTER G FAMILY MEMBER 28"/>
    <property type="match status" value="1"/>
</dbReference>
<keyword evidence="5" id="KW-0472">Membrane</keyword>
<dbReference type="Gene3D" id="3.40.50.300">
    <property type="entry name" value="P-loop containing nucleotide triphosphate hydrolases"/>
    <property type="match status" value="1"/>
</dbReference>
<dbReference type="GO" id="GO:0005524">
    <property type="term" value="F:ATP binding"/>
    <property type="evidence" value="ECO:0007669"/>
    <property type="project" value="InterPro"/>
</dbReference>
<evidence type="ECO:0000256" key="2">
    <source>
        <dbReference type="ARBA" id="ARBA00022448"/>
    </source>
</evidence>
<dbReference type="GO" id="GO:0140359">
    <property type="term" value="F:ABC-type transporter activity"/>
    <property type="evidence" value="ECO:0007669"/>
    <property type="project" value="InterPro"/>
</dbReference>
<dbReference type="GO" id="GO:0016887">
    <property type="term" value="F:ATP hydrolysis activity"/>
    <property type="evidence" value="ECO:0007669"/>
    <property type="project" value="InterPro"/>
</dbReference>
<comment type="subcellular location">
    <subcellularLocation>
        <location evidence="1">Membrane</location>
        <topology evidence="1">Multi-pass membrane protein</topology>
    </subcellularLocation>
</comment>
<accession>A0A813GGP7</accession>
<dbReference type="EMBL" id="CAJNNV010028345">
    <property type="protein sequence ID" value="CAE8624256.1"/>
    <property type="molecule type" value="Genomic_DNA"/>
</dbReference>
<evidence type="ECO:0008006" key="10">
    <source>
        <dbReference type="Google" id="ProtNLM"/>
    </source>
</evidence>
<evidence type="ECO:0000259" key="7">
    <source>
        <dbReference type="Pfam" id="PF19055"/>
    </source>
</evidence>
<feature type="domain" description="ABC transporter family G" evidence="7">
    <location>
        <begin position="141"/>
        <end position="212"/>
    </location>
</feature>
<reference evidence="8" key="1">
    <citation type="submission" date="2021-02" db="EMBL/GenBank/DDBJ databases">
        <authorList>
            <person name="Dougan E. K."/>
            <person name="Rhodes N."/>
            <person name="Thang M."/>
            <person name="Chan C."/>
        </authorList>
    </citation>
    <scope>NUCLEOTIDE SEQUENCE</scope>
</reference>
<dbReference type="Pfam" id="PF19055">
    <property type="entry name" value="ABC2_membrane_7"/>
    <property type="match status" value="1"/>
</dbReference>
<sequence length="275" mass="31252">VHLNGRPRDQLFRRLTSYVAQDDILFANVTVKEAVTFHTVLKTEIPSRVTGEMLRKATEMRLRAVGLEEVQDSRIGNEVVRGISGGQRRRVSLACGLATEAQIIFCDEPTSGLSSTDAETSVRFMRLLAKKFGITIIVAIHQPRIEVAKLFDHLLLLTANPGRVVYNGPYREAVQYWSNAGFAVPEFANPTDWFLDLVTPGVVDSQADHFVEYFEIQGKPDVDDIVRFELNNQRKSALDMLEVRRKHGLRWGDLPAVRNSVYGVRFRRQFRAVFY</sequence>
<gene>
    <name evidence="8" type="ORF">PGLA1383_LOCUS41404</name>
</gene>
<name>A0A813GGP7_POLGL</name>
<evidence type="ECO:0000256" key="4">
    <source>
        <dbReference type="ARBA" id="ARBA00022989"/>
    </source>
</evidence>
<protein>
    <recommendedName>
        <fullName evidence="10">ABC transporter domain-containing protein</fullName>
    </recommendedName>
</protein>
<dbReference type="Pfam" id="PF00005">
    <property type="entry name" value="ABC_tran"/>
    <property type="match status" value="1"/>
</dbReference>
<comment type="caution">
    <text evidence="8">The sequence shown here is derived from an EMBL/GenBank/DDBJ whole genome shotgun (WGS) entry which is preliminary data.</text>
</comment>
<feature type="non-terminal residue" evidence="8">
    <location>
        <position position="275"/>
    </location>
</feature>
<dbReference type="GO" id="GO:0016020">
    <property type="term" value="C:membrane"/>
    <property type="evidence" value="ECO:0007669"/>
    <property type="project" value="UniProtKB-SubCell"/>
</dbReference>
<keyword evidence="4" id="KW-1133">Transmembrane helix</keyword>
<dbReference type="InterPro" id="IPR003439">
    <property type="entry name" value="ABC_transporter-like_ATP-bd"/>
</dbReference>
<evidence type="ECO:0000256" key="1">
    <source>
        <dbReference type="ARBA" id="ARBA00004141"/>
    </source>
</evidence>
<feature type="domain" description="ABC transporter" evidence="6">
    <location>
        <begin position="9"/>
        <end position="111"/>
    </location>
</feature>
<keyword evidence="9" id="KW-1185">Reference proteome</keyword>
<feature type="non-terminal residue" evidence="8">
    <location>
        <position position="1"/>
    </location>
</feature>
<evidence type="ECO:0000259" key="6">
    <source>
        <dbReference type="Pfam" id="PF00005"/>
    </source>
</evidence>
<dbReference type="OMA" id="YKSSSCY"/>
<evidence type="ECO:0000313" key="8">
    <source>
        <dbReference type="EMBL" id="CAE8624256.1"/>
    </source>
</evidence>
<dbReference type="PROSITE" id="PS00211">
    <property type="entry name" value="ABC_TRANSPORTER_1"/>
    <property type="match status" value="1"/>
</dbReference>
<proteinExistence type="predicted"/>
<dbReference type="SUPFAM" id="SSF52540">
    <property type="entry name" value="P-loop containing nucleoside triphosphate hydrolases"/>
    <property type="match status" value="1"/>
</dbReference>
<dbReference type="InterPro" id="IPR050352">
    <property type="entry name" value="ABCG_transporters"/>
</dbReference>
<evidence type="ECO:0000313" key="9">
    <source>
        <dbReference type="Proteomes" id="UP000654075"/>
    </source>
</evidence>
<keyword evidence="3" id="KW-0812">Transmembrane</keyword>
<organism evidence="8 9">
    <name type="scientific">Polarella glacialis</name>
    <name type="common">Dinoflagellate</name>
    <dbReference type="NCBI Taxonomy" id="89957"/>
    <lineage>
        <taxon>Eukaryota</taxon>
        <taxon>Sar</taxon>
        <taxon>Alveolata</taxon>
        <taxon>Dinophyceae</taxon>
        <taxon>Suessiales</taxon>
        <taxon>Suessiaceae</taxon>
        <taxon>Polarella</taxon>
    </lineage>
</organism>
<dbReference type="InterPro" id="IPR017871">
    <property type="entry name" value="ABC_transporter-like_CS"/>
</dbReference>
<evidence type="ECO:0000256" key="3">
    <source>
        <dbReference type="ARBA" id="ARBA00022692"/>
    </source>
</evidence>
<dbReference type="OrthoDB" id="66620at2759"/>
<dbReference type="PANTHER" id="PTHR48041">
    <property type="entry name" value="ABC TRANSPORTER G FAMILY MEMBER 28"/>
    <property type="match status" value="1"/>
</dbReference>
<dbReference type="InterPro" id="IPR027417">
    <property type="entry name" value="P-loop_NTPase"/>
</dbReference>
<dbReference type="AlphaFoldDB" id="A0A813GGP7"/>
<dbReference type="Proteomes" id="UP000654075">
    <property type="component" value="Unassembled WGS sequence"/>
</dbReference>
<dbReference type="InterPro" id="IPR043926">
    <property type="entry name" value="ABCG_dom"/>
</dbReference>
<evidence type="ECO:0000256" key="5">
    <source>
        <dbReference type="ARBA" id="ARBA00023136"/>
    </source>
</evidence>